<feature type="region of interest" description="Disordered" evidence="1">
    <location>
        <begin position="1"/>
        <end position="41"/>
    </location>
</feature>
<comment type="caution">
    <text evidence="2">The sequence shown here is derived from an EMBL/GenBank/DDBJ whole genome shotgun (WGS) entry which is preliminary data.</text>
</comment>
<proteinExistence type="predicted"/>
<feature type="compositionally biased region" description="Basic residues" evidence="1">
    <location>
        <begin position="98"/>
        <end position="107"/>
    </location>
</feature>
<accession>A0AAD5KTW6</accession>
<sequence length="215" mass="23750">MSDRHSSSSSSGSSDSSSSSNSSTSSFSDKGSSETKKFAYSSGNFKRLSKRLITDLKEQEIKKAKPKSKINEDLLCKPILDDAFYLRFKSAKRSTAGRTRHRKKIQIRRQGNPDGSVPPPNGPQHNNPPKEPVNFKGPSEGHKGYDHLSLAFSSCFGGRIGQFIECWPAITNDPWILESVVGGVRLEFLSNPTQFTAPRNAVMRPDQEALCNEEV</sequence>
<evidence type="ECO:0000313" key="3">
    <source>
        <dbReference type="Proteomes" id="UP000820818"/>
    </source>
</evidence>
<gene>
    <name evidence="2" type="ORF">GHT06_013472</name>
</gene>
<evidence type="ECO:0000313" key="2">
    <source>
        <dbReference type="EMBL" id="KAI9559479.1"/>
    </source>
</evidence>
<keyword evidence="3" id="KW-1185">Reference proteome</keyword>
<dbReference type="AlphaFoldDB" id="A0AAD5KTW6"/>
<name>A0AAD5KTW6_9CRUS</name>
<organism evidence="2 3">
    <name type="scientific">Daphnia sinensis</name>
    <dbReference type="NCBI Taxonomy" id="1820382"/>
    <lineage>
        <taxon>Eukaryota</taxon>
        <taxon>Metazoa</taxon>
        <taxon>Ecdysozoa</taxon>
        <taxon>Arthropoda</taxon>
        <taxon>Crustacea</taxon>
        <taxon>Branchiopoda</taxon>
        <taxon>Diplostraca</taxon>
        <taxon>Cladocera</taxon>
        <taxon>Anomopoda</taxon>
        <taxon>Daphniidae</taxon>
        <taxon>Daphnia</taxon>
        <taxon>Daphnia similis group</taxon>
    </lineage>
</organism>
<reference evidence="2 3" key="1">
    <citation type="submission" date="2022-05" db="EMBL/GenBank/DDBJ databases">
        <title>A multi-omics perspective on studying reproductive biology in Daphnia sinensis.</title>
        <authorList>
            <person name="Jia J."/>
        </authorList>
    </citation>
    <scope>NUCLEOTIDE SEQUENCE [LARGE SCALE GENOMIC DNA]</scope>
    <source>
        <strain evidence="2 3">WSL</strain>
    </source>
</reference>
<dbReference type="EMBL" id="WJBH02000004">
    <property type="protein sequence ID" value="KAI9559479.1"/>
    <property type="molecule type" value="Genomic_DNA"/>
</dbReference>
<evidence type="ECO:0000256" key="1">
    <source>
        <dbReference type="SAM" id="MobiDB-lite"/>
    </source>
</evidence>
<protein>
    <submittedName>
        <fullName evidence="2">Uncharacterized protein</fullName>
    </submittedName>
</protein>
<feature type="region of interest" description="Disordered" evidence="1">
    <location>
        <begin position="95"/>
        <end position="140"/>
    </location>
</feature>
<dbReference type="Proteomes" id="UP000820818">
    <property type="component" value="Linkage Group LG4"/>
</dbReference>
<feature type="compositionally biased region" description="Low complexity" evidence="1">
    <location>
        <begin position="7"/>
        <end position="30"/>
    </location>
</feature>